<keyword evidence="3" id="KW-0813">Transport</keyword>
<dbReference type="NCBIfam" id="TIGR00688">
    <property type="entry name" value="rarD"/>
    <property type="match status" value="1"/>
</dbReference>
<feature type="transmembrane region" description="Helical" evidence="8">
    <location>
        <begin position="123"/>
        <end position="140"/>
    </location>
</feature>
<feature type="domain" description="EamA" evidence="9">
    <location>
        <begin position="3"/>
        <end position="138"/>
    </location>
</feature>
<keyword evidence="7 8" id="KW-0472">Membrane</keyword>
<feature type="transmembrane region" description="Helical" evidence="8">
    <location>
        <begin position="174"/>
        <end position="193"/>
    </location>
</feature>
<evidence type="ECO:0000313" key="10">
    <source>
        <dbReference type="EMBL" id="VFU19172.1"/>
    </source>
</evidence>
<keyword evidence="5 8" id="KW-0812">Transmembrane</keyword>
<dbReference type="InterPro" id="IPR000620">
    <property type="entry name" value="EamA_dom"/>
</dbReference>
<comment type="similarity">
    <text evidence="2">Belongs to the EamA transporter family.</text>
</comment>
<dbReference type="AlphaFoldDB" id="A0A485M871"/>
<dbReference type="InterPro" id="IPR037185">
    <property type="entry name" value="EmrE-like"/>
</dbReference>
<feature type="transmembrane region" description="Helical" evidence="8">
    <location>
        <begin position="265"/>
        <end position="284"/>
    </location>
</feature>
<evidence type="ECO:0000256" key="3">
    <source>
        <dbReference type="ARBA" id="ARBA00022448"/>
    </source>
</evidence>
<evidence type="ECO:0000256" key="8">
    <source>
        <dbReference type="SAM" id="Phobius"/>
    </source>
</evidence>
<protein>
    <submittedName>
        <fullName evidence="10">Uncharacterized transporter YojE</fullName>
    </submittedName>
</protein>
<feature type="transmembrane region" description="Helical" evidence="8">
    <location>
        <begin position="5"/>
        <end position="25"/>
    </location>
</feature>
<dbReference type="Pfam" id="PF00892">
    <property type="entry name" value="EamA"/>
    <property type="match status" value="2"/>
</dbReference>
<proteinExistence type="inferred from homology"/>
<gene>
    <name evidence="10" type="primary">yojE</name>
    <name evidence="10" type="ORF">SCFA_990003</name>
</gene>
<evidence type="ECO:0000256" key="7">
    <source>
        <dbReference type="ARBA" id="ARBA00023136"/>
    </source>
</evidence>
<organism evidence="10">
    <name type="scientific">anaerobic digester metagenome</name>
    <dbReference type="NCBI Taxonomy" id="1263854"/>
    <lineage>
        <taxon>unclassified sequences</taxon>
        <taxon>metagenomes</taxon>
        <taxon>ecological metagenomes</taxon>
    </lineage>
</organism>
<name>A0A485M871_9ZZZZ</name>
<reference evidence="10" key="1">
    <citation type="submission" date="2019-03" db="EMBL/GenBank/DDBJ databases">
        <authorList>
            <person name="Hao L."/>
        </authorList>
    </citation>
    <scope>NUCLEOTIDE SEQUENCE</scope>
</reference>
<evidence type="ECO:0000256" key="5">
    <source>
        <dbReference type="ARBA" id="ARBA00022692"/>
    </source>
</evidence>
<dbReference type="GO" id="GO:0005886">
    <property type="term" value="C:plasma membrane"/>
    <property type="evidence" value="ECO:0007669"/>
    <property type="project" value="UniProtKB-SubCell"/>
</dbReference>
<feature type="transmembrane region" description="Helical" evidence="8">
    <location>
        <begin position="146"/>
        <end position="162"/>
    </location>
</feature>
<evidence type="ECO:0000256" key="1">
    <source>
        <dbReference type="ARBA" id="ARBA00004651"/>
    </source>
</evidence>
<evidence type="ECO:0000256" key="4">
    <source>
        <dbReference type="ARBA" id="ARBA00022475"/>
    </source>
</evidence>
<dbReference type="EMBL" id="CAADRM010000168">
    <property type="protein sequence ID" value="VFU19172.1"/>
    <property type="molecule type" value="Genomic_DNA"/>
</dbReference>
<feature type="transmembrane region" description="Helical" evidence="8">
    <location>
        <begin position="67"/>
        <end position="87"/>
    </location>
</feature>
<feature type="domain" description="EamA" evidence="9">
    <location>
        <begin position="148"/>
        <end position="277"/>
    </location>
</feature>
<dbReference type="PANTHER" id="PTHR22911">
    <property type="entry name" value="ACYL-MALONYL CONDENSING ENZYME-RELATED"/>
    <property type="match status" value="1"/>
</dbReference>
<evidence type="ECO:0000256" key="2">
    <source>
        <dbReference type="ARBA" id="ARBA00007362"/>
    </source>
</evidence>
<keyword evidence="4" id="KW-1003">Cell membrane</keyword>
<feature type="transmembrane region" description="Helical" evidence="8">
    <location>
        <begin position="99"/>
        <end position="116"/>
    </location>
</feature>
<sequence length="294" mass="32320">MNRGVLYAIAAYVLWGLLPVYWKWLQHIPALEVLCHRIVWSFFLLACTIALTGRWERLRRDLSSTRVLCTYMVAGVLIALNWLTYIWAVGAGFILDTSLGYYINPLLSVLIGVVILRERLRPVQWAAIALAAAGVCYLWAAHGSLPWIALILATSFGLYGLVKKIAPLGSLQGLTVETAVLLLPALAFLAYSGQADQSVSPHTGFVSGILLVGTGLITMVPLLLFSSAARRIDLSLLGVIQYIAPSMQFVLGVFVYHEPFTRERLIGFVIVWTALAIYAAEGYVSRRSRAVPIA</sequence>
<dbReference type="PANTHER" id="PTHR22911:SF137">
    <property type="entry name" value="SOLUTE CARRIER FAMILY 35 MEMBER G2-RELATED"/>
    <property type="match status" value="1"/>
</dbReference>
<feature type="transmembrane region" description="Helical" evidence="8">
    <location>
        <begin position="37"/>
        <end position="55"/>
    </location>
</feature>
<accession>A0A485M871</accession>
<comment type="subcellular location">
    <subcellularLocation>
        <location evidence="1">Cell membrane</location>
        <topology evidence="1">Multi-pass membrane protein</topology>
    </subcellularLocation>
</comment>
<dbReference type="SUPFAM" id="SSF103481">
    <property type="entry name" value="Multidrug resistance efflux transporter EmrE"/>
    <property type="match status" value="2"/>
</dbReference>
<evidence type="ECO:0000256" key="6">
    <source>
        <dbReference type="ARBA" id="ARBA00022989"/>
    </source>
</evidence>
<keyword evidence="6 8" id="KW-1133">Transmembrane helix</keyword>
<dbReference type="InterPro" id="IPR004626">
    <property type="entry name" value="RarD"/>
</dbReference>
<feature type="transmembrane region" description="Helical" evidence="8">
    <location>
        <begin position="205"/>
        <end position="225"/>
    </location>
</feature>
<evidence type="ECO:0000259" key="9">
    <source>
        <dbReference type="Pfam" id="PF00892"/>
    </source>
</evidence>
<feature type="transmembrane region" description="Helical" evidence="8">
    <location>
        <begin position="232"/>
        <end position="253"/>
    </location>
</feature>